<reference evidence="1" key="1">
    <citation type="submission" date="2019-01" db="EMBL/GenBank/DDBJ databases">
        <title>Colletotrichum abscissum LGMF1257.</title>
        <authorList>
            <person name="Baroncelli R."/>
        </authorList>
    </citation>
    <scope>NUCLEOTIDE SEQUENCE</scope>
    <source>
        <strain evidence="1">Ca142</strain>
    </source>
</reference>
<dbReference type="EMBL" id="SDAQ01000057">
    <property type="protein sequence ID" value="KAI3546440.1"/>
    <property type="molecule type" value="Genomic_DNA"/>
</dbReference>
<evidence type="ECO:0000313" key="1">
    <source>
        <dbReference type="EMBL" id="KAI3546440.1"/>
    </source>
</evidence>
<organism evidence="1 2">
    <name type="scientific">Colletotrichum abscissum</name>
    <dbReference type="NCBI Taxonomy" id="1671311"/>
    <lineage>
        <taxon>Eukaryota</taxon>
        <taxon>Fungi</taxon>
        <taxon>Dikarya</taxon>
        <taxon>Ascomycota</taxon>
        <taxon>Pezizomycotina</taxon>
        <taxon>Sordariomycetes</taxon>
        <taxon>Hypocreomycetidae</taxon>
        <taxon>Glomerellales</taxon>
        <taxon>Glomerellaceae</taxon>
        <taxon>Colletotrichum</taxon>
        <taxon>Colletotrichum acutatum species complex</taxon>
    </lineage>
</organism>
<name>A0A9Q0B2A9_9PEZI</name>
<keyword evidence="2" id="KW-1185">Reference proteome</keyword>
<dbReference type="AlphaFoldDB" id="A0A9Q0B2A9"/>
<dbReference type="Proteomes" id="UP001056436">
    <property type="component" value="Unassembled WGS sequence"/>
</dbReference>
<comment type="caution">
    <text evidence="1">The sequence shown here is derived from an EMBL/GenBank/DDBJ whole genome shotgun (WGS) entry which is preliminary data.</text>
</comment>
<protein>
    <submittedName>
        <fullName evidence="1">Uncharacterized protein</fullName>
    </submittedName>
</protein>
<evidence type="ECO:0000313" key="2">
    <source>
        <dbReference type="Proteomes" id="UP001056436"/>
    </source>
</evidence>
<sequence>MGHGTVSRSNACWSTLRSLVRDKTIAASFEPQAAHVYPPKRLRFFSSSTCCFYFYPPTTACRLSPYYC</sequence>
<gene>
    <name evidence="1" type="ORF">CABS02_08982</name>
</gene>
<proteinExistence type="predicted"/>
<accession>A0A9Q0B2A9</accession>